<evidence type="ECO:0000256" key="2">
    <source>
        <dbReference type="ARBA" id="ARBA00023242"/>
    </source>
</evidence>
<dbReference type="AlphaFoldDB" id="A0AAZ3PKY7"/>
<evidence type="ECO:0000256" key="3">
    <source>
        <dbReference type="SAM" id="MobiDB-lite"/>
    </source>
</evidence>
<feature type="compositionally biased region" description="Pro residues" evidence="3">
    <location>
        <begin position="131"/>
        <end position="145"/>
    </location>
</feature>
<protein>
    <recommendedName>
        <fullName evidence="4">QLQ domain-containing protein</fullName>
    </recommendedName>
</protein>
<dbReference type="GO" id="GO:0005524">
    <property type="term" value="F:ATP binding"/>
    <property type="evidence" value="ECO:0007669"/>
    <property type="project" value="InterPro"/>
</dbReference>
<comment type="subcellular location">
    <subcellularLocation>
        <location evidence="1">Nucleus</location>
    </subcellularLocation>
</comment>
<dbReference type="Pfam" id="PF08880">
    <property type="entry name" value="QLQ"/>
    <property type="match status" value="1"/>
</dbReference>
<keyword evidence="6" id="KW-1185">Reference proteome</keyword>
<dbReference type="GO" id="GO:0006313">
    <property type="term" value="P:DNA transposition"/>
    <property type="evidence" value="ECO:0007669"/>
    <property type="project" value="InterPro"/>
</dbReference>
<feature type="compositionally biased region" description="Basic and acidic residues" evidence="3">
    <location>
        <begin position="72"/>
        <end position="87"/>
    </location>
</feature>
<feature type="compositionally biased region" description="Polar residues" evidence="3">
    <location>
        <begin position="113"/>
        <end position="128"/>
    </location>
</feature>
<sequence length="634" mass="68806">MSIPDPPMGGTPRLGPSPGPGPSPGAMRGPSPSPGSAHSMMGPSPGPPASGHSHPQQGPSGYPQENMHQMHKPMEGMHEKGMSDDPRYGPMKSMGMRPGGGHIGMGPPPSPMDQHSQDYPSPLGSSEHSPNPVPANSPPPGPMMPSGPGVPMEGGDPQAMGQQSLGGFLSGGSVPGGVGPGGPTPFNQNQLHQLRAQIMAYKMLARSQPLPDHLQMAVQGKKPMSGMQQQPGMPNMTPSSGPGAWPGQPPANYNRPLGMLGPNMPPPGPSGVLPGMQGQPTNGPPKQWPEGPMVNAAAPSSAPQKLIPPQPIGRPSPAPPSPQPPPMVLHQKQNRITPIQKPHGLDSVEILQEREYRLQARVLRHVASKNHLSSVPTLTTEFQTASGSNVSTRTVRRELHEMGFHGRAATHKPKITMRNAKRRLEWCKARRHWTLEQWKRVLWSDESRFTIWQSDGRIWLWRMPGESYLTECIVPTVKFGGGGIMVWGCFSWFGLGPLVPVKGNLNATAYNDILDDSVLPTLWQQFGEGPFLFQHDNGPMHKARSIQKWFTEIGVEELDWPAQSPDLNPIEHLWDELERRLRARPNRPTSVPDLTNALMAEWKQVPSAMFQHLVESLPRRVEAVIAAKGGPTPY</sequence>
<evidence type="ECO:0000259" key="4">
    <source>
        <dbReference type="PROSITE" id="PS51666"/>
    </source>
</evidence>
<dbReference type="GO" id="GO:0006355">
    <property type="term" value="P:regulation of DNA-templated transcription"/>
    <property type="evidence" value="ECO:0007669"/>
    <property type="project" value="InterPro"/>
</dbReference>
<evidence type="ECO:0000313" key="6">
    <source>
        <dbReference type="Proteomes" id="UP000694402"/>
    </source>
</evidence>
<feature type="region of interest" description="Disordered" evidence="3">
    <location>
        <begin position="1"/>
        <end position="184"/>
    </location>
</feature>
<dbReference type="SMART" id="SM00951">
    <property type="entry name" value="QLQ"/>
    <property type="match status" value="1"/>
</dbReference>
<feature type="domain" description="QLQ" evidence="4">
    <location>
        <begin position="185"/>
        <end position="220"/>
    </location>
</feature>
<feature type="compositionally biased region" description="Low complexity" evidence="3">
    <location>
        <begin position="24"/>
        <end position="55"/>
    </location>
</feature>
<dbReference type="PANTHER" id="PTHR23022:SF135">
    <property type="entry name" value="SI:DKEY-77F5.3"/>
    <property type="match status" value="1"/>
</dbReference>
<dbReference type="InterPro" id="IPR036397">
    <property type="entry name" value="RNaseH_sf"/>
</dbReference>
<dbReference type="Ensembl" id="ENSOTST00005168462.1">
    <property type="protein sequence ID" value="ENSOTSP00005116509.1"/>
    <property type="gene ID" value="ENSOTSG00005052434.1"/>
</dbReference>
<dbReference type="Proteomes" id="UP000694402">
    <property type="component" value="Unassembled WGS sequence"/>
</dbReference>
<dbReference type="InterPro" id="IPR052338">
    <property type="entry name" value="Transposase_5"/>
</dbReference>
<dbReference type="InterPro" id="IPR002492">
    <property type="entry name" value="Transposase_Tc1-like"/>
</dbReference>
<dbReference type="PANTHER" id="PTHR23022">
    <property type="entry name" value="TRANSPOSABLE ELEMENT-RELATED"/>
    <property type="match status" value="1"/>
</dbReference>
<name>A0AAZ3PKY7_ONCTS</name>
<feature type="compositionally biased region" description="Gly residues" evidence="3">
    <location>
        <begin position="168"/>
        <end position="181"/>
    </location>
</feature>
<dbReference type="Gene3D" id="3.30.420.10">
    <property type="entry name" value="Ribonuclease H-like superfamily/Ribonuclease H"/>
    <property type="match status" value="1"/>
</dbReference>
<feature type="compositionally biased region" description="Pro residues" evidence="3">
    <location>
        <begin position="306"/>
        <end position="327"/>
    </location>
</feature>
<dbReference type="PROSITE" id="PS51666">
    <property type="entry name" value="QLQ"/>
    <property type="match status" value="1"/>
</dbReference>
<dbReference type="GO" id="GO:0003677">
    <property type="term" value="F:DNA binding"/>
    <property type="evidence" value="ECO:0007669"/>
    <property type="project" value="InterPro"/>
</dbReference>
<keyword evidence="2" id="KW-0539">Nucleus</keyword>
<gene>
    <name evidence="5" type="primary">LOC121838737</name>
</gene>
<reference evidence="6" key="1">
    <citation type="journal article" date="2018" name="PLoS ONE">
        <title>Chinook salmon (Oncorhynchus tshawytscha) genome and transcriptome.</title>
        <authorList>
            <person name="Christensen K.A."/>
            <person name="Leong J.S."/>
            <person name="Sakhrani D."/>
            <person name="Biagi C.A."/>
            <person name="Minkley D.R."/>
            <person name="Withler R.E."/>
            <person name="Rondeau E.B."/>
            <person name="Koop B.F."/>
            <person name="Devlin R.H."/>
        </authorList>
    </citation>
    <scope>NUCLEOTIDE SEQUENCE [LARGE SCALE GENOMIC DNA]</scope>
</reference>
<feature type="region of interest" description="Disordered" evidence="3">
    <location>
        <begin position="223"/>
        <end position="329"/>
    </location>
</feature>
<dbReference type="Ensembl" id="ENSOTST00005146516.1">
    <property type="protein sequence ID" value="ENSOTSP00005111082.1"/>
    <property type="gene ID" value="ENSOTSG00005052434.1"/>
</dbReference>
<reference evidence="5" key="2">
    <citation type="submission" date="2025-05" db="UniProtKB">
        <authorList>
            <consortium name="Ensembl"/>
        </authorList>
    </citation>
    <scope>IDENTIFICATION</scope>
</reference>
<accession>A0AAZ3PKY7</accession>
<feature type="compositionally biased region" description="Pro residues" evidence="3">
    <location>
        <begin position="1"/>
        <end position="23"/>
    </location>
</feature>
<dbReference type="Pfam" id="PF01498">
    <property type="entry name" value="HTH_Tnp_Tc3_2"/>
    <property type="match status" value="1"/>
</dbReference>
<feature type="compositionally biased region" description="Polar residues" evidence="3">
    <location>
        <begin position="226"/>
        <end position="240"/>
    </location>
</feature>
<dbReference type="Pfam" id="PF13358">
    <property type="entry name" value="DDE_3"/>
    <property type="match status" value="1"/>
</dbReference>
<evidence type="ECO:0000256" key="1">
    <source>
        <dbReference type="ARBA" id="ARBA00004123"/>
    </source>
</evidence>
<dbReference type="InterPro" id="IPR014978">
    <property type="entry name" value="Gln-Leu-Gln_QLQ"/>
</dbReference>
<organism evidence="5 6">
    <name type="scientific">Oncorhynchus tshawytscha</name>
    <name type="common">Chinook salmon</name>
    <name type="synonym">Salmo tshawytscha</name>
    <dbReference type="NCBI Taxonomy" id="74940"/>
    <lineage>
        <taxon>Eukaryota</taxon>
        <taxon>Metazoa</taxon>
        <taxon>Chordata</taxon>
        <taxon>Craniata</taxon>
        <taxon>Vertebrata</taxon>
        <taxon>Euteleostomi</taxon>
        <taxon>Actinopterygii</taxon>
        <taxon>Neopterygii</taxon>
        <taxon>Teleostei</taxon>
        <taxon>Protacanthopterygii</taxon>
        <taxon>Salmoniformes</taxon>
        <taxon>Salmonidae</taxon>
        <taxon>Salmoninae</taxon>
        <taxon>Oncorhynchus</taxon>
    </lineage>
</organism>
<dbReference type="GeneTree" id="ENSGT00940000156887"/>
<dbReference type="InterPro" id="IPR038717">
    <property type="entry name" value="Tc1-like_DDE_dom"/>
</dbReference>
<proteinExistence type="predicted"/>
<evidence type="ECO:0000313" key="5">
    <source>
        <dbReference type="Ensembl" id="ENSOTSP00005116509.1"/>
    </source>
</evidence>
<dbReference type="GO" id="GO:0015074">
    <property type="term" value="P:DNA integration"/>
    <property type="evidence" value="ECO:0007669"/>
    <property type="project" value="InterPro"/>
</dbReference>
<dbReference type="GO" id="GO:0005634">
    <property type="term" value="C:nucleus"/>
    <property type="evidence" value="ECO:0007669"/>
    <property type="project" value="UniProtKB-SubCell"/>
</dbReference>